<proteinExistence type="predicted"/>
<feature type="compositionally biased region" description="Low complexity" evidence="2">
    <location>
        <begin position="140"/>
        <end position="150"/>
    </location>
</feature>
<evidence type="ECO:0000313" key="4">
    <source>
        <dbReference type="Proteomes" id="UP001153076"/>
    </source>
</evidence>
<keyword evidence="1" id="KW-0175">Coiled coil</keyword>
<dbReference type="EMBL" id="JAKOGI010001830">
    <property type="protein sequence ID" value="KAJ8423903.1"/>
    <property type="molecule type" value="Genomic_DNA"/>
</dbReference>
<keyword evidence="4" id="KW-1185">Reference proteome</keyword>
<evidence type="ECO:0000256" key="2">
    <source>
        <dbReference type="SAM" id="MobiDB-lite"/>
    </source>
</evidence>
<organism evidence="3 4">
    <name type="scientific">Carnegiea gigantea</name>
    <dbReference type="NCBI Taxonomy" id="171969"/>
    <lineage>
        <taxon>Eukaryota</taxon>
        <taxon>Viridiplantae</taxon>
        <taxon>Streptophyta</taxon>
        <taxon>Embryophyta</taxon>
        <taxon>Tracheophyta</taxon>
        <taxon>Spermatophyta</taxon>
        <taxon>Magnoliopsida</taxon>
        <taxon>eudicotyledons</taxon>
        <taxon>Gunneridae</taxon>
        <taxon>Pentapetalae</taxon>
        <taxon>Caryophyllales</taxon>
        <taxon>Cactineae</taxon>
        <taxon>Cactaceae</taxon>
        <taxon>Cactoideae</taxon>
        <taxon>Echinocereeae</taxon>
        <taxon>Carnegiea</taxon>
    </lineage>
</organism>
<comment type="caution">
    <text evidence="3">The sequence shown here is derived from an EMBL/GenBank/DDBJ whole genome shotgun (WGS) entry which is preliminary data.</text>
</comment>
<gene>
    <name evidence="3" type="ORF">Cgig2_003666</name>
</gene>
<name>A0A9Q1JLQ6_9CARY</name>
<sequence>MEAKILSEIEELKKELRELKIIVKLNEKGQIIMIILVSPIHIRQMKMILKKNEKEKSYSQLESIVYNPQKNTSRSHTNDTPLKSGFLAWSVQATSSNPSFSNDHNNNGSQSRNQDGGWYNNKNSNNGGWGGGGGNHNHTRNQNSSSSNRRVPIEGVGVPVPHLRSPAFAFTILDSINKSSVIPVLDHIVWAIMDLDLDCVSSIVDEEDDALLPTLQHC</sequence>
<protein>
    <submittedName>
        <fullName evidence="3">Uncharacterized protein</fullName>
    </submittedName>
</protein>
<dbReference type="AlphaFoldDB" id="A0A9Q1JLQ6"/>
<dbReference type="Proteomes" id="UP001153076">
    <property type="component" value="Unassembled WGS sequence"/>
</dbReference>
<feature type="region of interest" description="Disordered" evidence="2">
    <location>
        <begin position="97"/>
        <end position="153"/>
    </location>
</feature>
<dbReference type="OrthoDB" id="10608309at2759"/>
<feature type="compositionally biased region" description="Low complexity" evidence="2">
    <location>
        <begin position="116"/>
        <end position="126"/>
    </location>
</feature>
<feature type="compositionally biased region" description="Polar residues" evidence="2">
    <location>
        <begin position="97"/>
        <end position="114"/>
    </location>
</feature>
<accession>A0A9Q1JLQ6</accession>
<reference evidence="3" key="1">
    <citation type="submission" date="2022-04" db="EMBL/GenBank/DDBJ databases">
        <title>Carnegiea gigantea Genome sequencing and assembly v2.</title>
        <authorList>
            <person name="Copetti D."/>
            <person name="Sanderson M.J."/>
            <person name="Burquez A."/>
            <person name="Wojciechowski M.F."/>
        </authorList>
    </citation>
    <scope>NUCLEOTIDE SEQUENCE</scope>
    <source>
        <strain evidence="3">SGP5-SGP5p</strain>
        <tissue evidence="3">Aerial part</tissue>
    </source>
</reference>
<feature type="coiled-coil region" evidence="1">
    <location>
        <begin position="2"/>
        <end position="29"/>
    </location>
</feature>
<evidence type="ECO:0000256" key="1">
    <source>
        <dbReference type="SAM" id="Coils"/>
    </source>
</evidence>
<evidence type="ECO:0000313" key="3">
    <source>
        <dbReference type="EMBL" id="KAJ8423903.1"/>
    </source>
</evidence>